<dbReference type="GO" id="GO:0008080">
    <property type="term" value="F:N-acetyltransferase activity"/>
    <property type="evidence" value="ECO:0007669"/>
    <property type="project" value="TreeGrafter"/>
</dbReference>
<keyword evidence="2" id="KW-1185">Reference proteome</keyword>
<proteinExistence type="predicted"/>
<reference evidence="1" key="1">
    <citation type="submission" date="2022-01" db="EMBL/GenBank/DDBJ databases">
        <authorList>
            <person name="King R."/>
        </authorList>
    </citation>
    <scope>NUCLEOTIDE SEQUENCE</scope>
</reference>
<dbReference type="Gene3D" id="3.40.630.30">
    <property type="match status" value="1"/>
</dbReference>
<protein>
    <submittedName>
        <fullName evidence="1">Uncharacterized protein</fullName>
    </submittedName>
</protein>
<dbReference type="EMBL" id="OU900094">
    <property type="protein sequence ID" value="CAG9854692.1"/>
    <property type="molecule type" value="Genomic_DNA"/>
</dbReference>
<dbReference type="Proteomes" id="UP001153712">
    <property type="component" value="Chromosome 1"/>
</dbReference>
<dbReference type="PANTHER" id="PTHR20905">
    <property type="entry name" value="N-ACETYLTRANSFERASE-RELATED"/>
    <property type="match status" value="1"/>
</dbReference>
<evidence type="ECO:0000313" key="1">
    <source>
        <dbReference type="EMBL" id="CAG9854692.1"/>
    </source>
</evidence>
<dbReference type="OrthoDB" id="41532at2759"/>
<evidence type="ECO:0000313" key="2">
    <source>
        <dbReference type="Proteomes" id="UP001153712"/>
    </source>
</evidence>
<gene>
    <name evidence="1" type="ORF">PHYEVI_LOCUS1152</name>
</gene>
<accession>A0A9N9TAX3</accession>
<sequence length="255" mass="29335">MIFTTFSRLLTKFLTAKPPLTASRQHSLLRDRSRYKFSKYIILKATKDDYDSVLKVMHECFYDSEPTCYALGIKPNAIIDETALKNMAEGKTLIAKCKFSGSIVGAAINETSNPWDPDQKEKLANHINCPKIKQWLLFQAYAQRYPQLWGRYNVDKVFESSNIFVRKSDQSDEILLRLLEESKTLAFECGFKIFRVNATKRDVWESCEKADMKLTAEIPYCSYIGRNMKPVFVTPPPNKCLKVYVNVMADNFGCT</sequence>
<dbReference type="AlphaFoldDB" id="A0A9N9TAX3"/>
<organism evidence="1 2">
    <name type="scientific">Phyllotreta striolata</name>
    <name type="common">Striped flea beetle</name>
    <name type="synonym">Crioceris striolata</name>
    <dbReference type="NCBI Taxonomy" id="444603"/>
    <lineage>
        <taxon>Eukaryota</taxon>
        <taxon>Metazoa</taxon>
        <taxon>Ecdysozoa</taxon>
        <taxon>Arthropoda</taxon>
        <taxon>Hexapoda</taxon>
        <taxon>Insecta</taxon>
        <taxon>Pterygota</taxon>
        <taxon>Neoptera</taxon>
        <taxon>Endopterygota</taxon>
        <taxon>Coleoptera</taxon>
        <taxon>Polyphaga</taxon>
        <taxon>Cucujiformia</taxon>
        <taxon>Chrysomeloidea</taxon>
        <taxon>Chrysomelidae</taxon>
        <taxon>Galerucinae</taxon>
        <taxon>Alticini</taxon>
        <taxon>Phyllotreta</taxon>
    </lineage>
</organism>
<dbReference type="PANTHER" id="PTHR20905:SF1">
    <property type="entry name" value="AT07410P-RELATED"/>
    <property type="match status" value="1"/>
</dbReference>
<name>A0A9N9TAX3_PHYSR</name>